<dbReference type="RefSeq" id="WP_133542898.1">
    <property type="nucleotide sequence ID" value="NZ_SNYQ01000001.1"/>
</dbReference>
<dbReference type="InterPro" id="IPR051907">
    <property type="entry name" value="DoxX-like_oxidoreductase"/>
</dbReference>
<keyword evidence="3" id="KW-1003">Cell membrane</keyword>
<name>A0A4R6VG01_9PAST</name>
<evidence type="ECO:0000313" key="9">
    <source>
        <dbReference type="Proteomes" id="UP000295657"/>
    </source>
</evidence>
<evidence type="ECO:0000256" key="3">
    <source>
        <dbReference type="ARBA" id="ARBA00022475"/>
    </source>
</evidence>
<dbReference type="Pfam" id="PF07681">
    <property type="entry name" value="DoxX"/>
    <property type="match status" value="1"/>
</dbReference>
<dbReference type="PANTHER" id="PTHR33452">
    <property type="entry name" value="OXIDOREDUCTASE CATD-RELATED"/>
    <property type="match status" value="1"/>
</dbReference>
<accession>A0A4R6VG01</accession>
<protein>
    <submittedName>
        <fullName evidence="8">Putative oxidoreductase</fullName>
    </submittedName>
</protein>
<feature type="transmembrane region" description="Helical" evidence="7">
    <location>
        <begin position="116"/>
        <end position="135"/>
    </location>
</feature>
<keyword evidence="9" id="KW-1185">Reference proteome</keyword>
<organism evidence="8 9">
    <name type="scientific">Mesocricetibacter intestinalis</name>
    <dbReference type="NCBI Taxonomy" id="1521930"/>
    <lineage>
        <taxon>Bacteria</taxon>
        <taxon>Pseudomonadati</taxon>
        <taxon>Pseudomonadota</taxon>
        <taxon>Gammaproteobacteria</taxon>
        <taxon>Pasteurellales</taxon>
        <taxon>Pasteurellaceae</taxon>
        <taxon>Mesocricetibacter</taxon>
    </lineage>
</organism>
<keyword evidence="5 7" id="KW-1133">Transmembrane helix</keyword>
<reference evidence="8 9" key="1">
    <citation type="submission" date="2019-03" db="EMBL/GenBank/DDBJ databases">
        <title>Genomic Encyclopedia of Type Strains, Phase IV (KMG-IV): sequencing the most valuable type-strain genomes for metagenomic binning, comparative biology and taxonomic classification.</title>
        <authorList>
            <person name="Goeker M."/>
        </authorList>
    </citation>
    <scope>NUCLEOTIDE SEQUENCE [LARGE SCALE GENOMIC DNA]</scope>
    <source>
        <strain evidence="8 9">DSM 28403</strain>
    </source>
</reference>
<proteinExistence type="inferred from homology"/>
<evidence type="ECO:0000256" key="5">
    <source>
        <dbReference type="ARBA" id="ARBA00022989"/>
    </source>
</evidence>
<evidence type="ECO:0000256" key="7">
    <source>
        <dbReference type="SAM" id="Phobius"/>
    </source>
</evidence>
<sequence length="152" mass="17327">MRCNRLNFQVTEGIGFLGLRLLLAWEFFEAGMEKWNGQNWFSQIQDQFPFPLNYIPTDLSWGLAMGAELVLPFLLVLGLFTRFSSFVLATLIAVAWYSLHADAGYNVCDNGYKLVLIYLVMLIPLITQGAGTLSLDSALRKKYSTNKWLKYL</sequence>
<comment type="similarity">
    <text evidence="2">Belongs to the DoxX family.</text>
</comment>
<dbReference type="EMBL" id="SNYQ01000001">
    <property type="protein sequence ID" value="TDQ59721.1"/>
    <property type="molecule type" value="Genomic_DNA"/>
</dbReference>
<evidence type="ECO:0000256" key="4">
    <source>
        <dbReference type="ARBA" id="ARBA00022692"/>
    </source>
</evidence>
<gene>
    <name evidence="8" type="ORF">EDC45_0380</name>
</gene>
<dbReference type="InterPro" id="IPR032808">
    <property type="entry name" value="DoxX"/>
</dbReference>
<dbReference type="GO" id="GO:0005886">
    <property type="term" value="C:plasma membrane"/>
    <property type="evidence" value="ECO:0007669"/>
    <property type="project" value="UniProtKB-SubCell"/>
</dbReference>
<evidence type="ECO:0000313" key="8">
    <source>
        <dbReference type="EMBL" id="TDQ59721.1"/>
    </source>
</evidence>
<evidence type="ECO:0000256" key="1">
    <source>
        <dbReference type="ARBA" id="ARBA00004651"/>
    </source>
</evidence>
<comment type="subcellular location">
    <subcellularLocation>
        <location evidence="1">Cell membrane</location>
        <topology evidence="1">Multi-pass membrane protein</topology>
    </subcellularLocation>
</comment>
<comment type="caution">
    <text evidence="8">The sequence shown here is derived from an EMBL/GenBank/DDBJ whole genome shotgun (WGS) entry which is preliminary data.</text>
</comment>
<keyword evidence="6 7" id="KW-0472">Membrane</keyword>
<dbReference type="Proteomes" id="UP000295657">
    <property type="component" value="Unassembled WGS sequence"/>
</dbReference>
<keyword evidence="4 7" id="KW-0812">Transmembrane</keyword>
<feature type="transmembrane region" description="Helical" evidence="7">
    <location>
        <begin position="69"/>
        <end position="96"/>
    </location>
</feature>
<dbReference type="AlphaFoldDB" id="A0A4R6VG01"/>
<dbReference type="PANTHER" id="PTHR33452:SF7">
    <property type="entry name" value="DOXX FAMILY PROTEIN"/>
    <property type="match status" value="1"/>
</dbReference>
<evidence type="ECO:0000256" key="6">
    <source>
        <dbReference type="ARBA" id="ARBA00023136"/>
    </source>
</evidence>
<evidence type="ECO:0000256" key="2">
    <source>
        <dbReference type="ARBA" id="ARBA00006679"/>
    </source>
</evidence>
<dbReference type="OrthoDB" id="5689076at2"/>